<dbReference type="Proteomes" id="UP000501240">
    <property type="component" value="Chromosome"/>
</dbReference>
<dbReference type="EMBL" id="CP053892">
    <property type="protein sequence ID" value="QKG19674.1"/>
    <property type="molecule type" value="Genomic_DNA"/>
</dbReference>
<proteinExistence type="predicted"/>
<dbReference type="RefSeq" id="WP_173093848.1">
    <property type="nucleotide sequence ID" value="NZ_CP053892.1"/>
</dbReference>
<name>A0A7D3VSD3_ACTVE</name>
<dbReference type="Gene3D" id="3.40.1760.10">
    <property type="entry name" value="YfbM-like super family"/>
    <property type="match status" value="1"/>
</dbReference>
<dbReference type="AlphaFoldDB" id="A0A7D3VSD3"/>
<dbReference type="Pfam" id="PF08974">
    <property type="entry name" value="DUF1877"/>
    <property type="match status" value="1"/>
</dbReference>
<evidence type="ECO:0000313" key="1">
    <source>
        <dbReference type="EMBL" id="QKG19674.1"/>
    </source>
</evidence>
<keyword evidence="2" id="KW-1185">Reference proteome</keyword>
<reference evidence="1 2" key="1">
    <citation type="submission" date="2020-05" db="EMBL/GenBank/DDBJ databases">
        <title>Actinomadura verrucosospora NRRL-B18236 (PFL_A860) Genome sequencing and assembly.</title>
        <authorList>
            <person name="Samborskyy M."/>
        </authorList>
    </citation>
    <scope>NUCLEOTIDE SEQUENCE [LARGE SCALE GENOMIC DNA]</scope>
    <source>
        <strain evidence="1 2">NRRL:B18236</strain>
    </source>
</reference>
<accession>A0A7D3VSD3</accession>
<dbReference type="InterPro" id="IPR015068">
    <property type="entry name" value="DUF1877"/>
</dbReference>
<organism evidence="1 2">
    <name type="scientific">Actinomadura verrucosospora</name>
    <dbReference type="NCBI Taxonomy" id="46165"/>
    <lineage>
        <taxon>Bacteria</taxon>
        <taxon>Bacillati</taxon>
        <taxon>Actinomycetota</taxon>
        <taxon>Actinomycetes</taxon>
        <taxon>Streptosporangiales</taxon>
        <taxon>Thermomonosporaceae</taxon>
        <taxon>Actinomadura</taxon>
    </lineage>
</organism>
<evidence type="ECO:0000313" key="2">
    <source>
        <dbReference type="Proteomes" id="UP000501240"/>
    </source>
</evidence>
<dbReference type="InterPro" id="IPR035944">
    <property type="entry name" value="YfbM-like_sf"/>
</dbReference>
<gene>
    <name evidence="1" type="ORF">ACTIVE_1310</name>
</gene>
<dbReference type="SUPFAM" id="SSF111069">
    <property type="entry name" value="Hypothetical protein yfbM"/>
    <property type="match status" value="1"/>
</dbReference>
<evidence type="ECO:0008006" key="3">
    <source>
        <dbReference type="Google" id="ProtNLM"/>
    </source>
</evidence>
<protein>
    <recommendedName>
        <fullName evidence="3">DUF1877 family protein</fullName>
    </recommendedName>
</protein>
<sequence length="177" mass="19421">MGFWMTLGRHDWTEVYALLDHPHGLRGGLLRLYDAWGESLRELETAQTTRTWDAIHILLTGCENEKDAKGVPLGPAPARDAVMGGLVLTGGTSRLNTPILLRPAEVRAVDAHLRGIDLDALVRERYPLLLEIGPYSFHESDGSDMVTEGWLAEDFAVLRGFYARAAAAGNAVIKDIS</sequence>